<dbReference type="PANTHER" id="PTHR32097">
    <property type="entry name" value="CAMP-BINDING PROTEIN 1-RELATED"/>
    <property type="match status" value="1"/>
</dbReference>
<dbReference type="CDD" id="cd06974">
    <property type="entry name" value="TerD_like"/>
    <property type="match status" value="1"/>
</dbReference>
<dbReference type="GO" id="GO:0046690">
    <property type="term" value="P:response to tellurium ion"/>
    <property type="evidence" value="ECO:0007669"/>
    <property type="project" value="UniProtKB-KW"/>
</dbReference>
<name>A0A4Q7Z437_9GAMM</name>
<evidence type="ECO:0000256" key="1">
    <source>
        <dbReference type="ARBA" id="ARBA00022686"/>
    </source>
</evidence>
<dbReference type="Gene3D" id="2.60.60.30">
    <property type="entry name" value="sav2460 like domains"/>
    <property type="match status" value="1"/>
</dbReference>
<accession>A0A4Q7Z437</accession>
<keyword evidence="4" id="KW-1185">Reference proteome</keyword>
<protein>
    <submittedName>
        <fullName evidence="3">Tellurium resistance protein TerD</fullName>
    </submittedName>
</protein>
<reference evidence="3 4" key="1">
    <citation type="submission" date="2019-02" db="EMBL/GenBank/DDBJ databases">
        <title>Genomic Encyclopedia of Type Strains, Phase IV (KMG-IV): sequencing the most valuable type-strain genomes for metagenomic binning, comparative biology and taxonomic classification.</title>
        <authorList>
            <person name="Goeker M."/>
        </authorList>
    </citation>
    <scope>NUCLEOTIDE SEQUENCE [LARGE SCALE GENOMIC DNA]</scope>
    <source>
        <strain evidence="3 4">DSM 105135</strain>
    </source>
</reference>
<comment type="caution">
    <text evidence="3">The sequence shown here is derived from an EMBL/GenBank/DDBJ whole genome shotgun (WGS) entry which is preliminary data.</text>
</comment>
<evidence type="ECO:0000313" key="4">
    <source>
        <dbReference type="Proteomes" id="UP000292423"/>
    </source>
</evidence>
<dbReference type="OrthoDB" id="570928at2"/>
<evidence type="ECO:0000259" key="2">
    <source>
        <dbReference type="Pfam" id="PF02342"/>
    </source>
</evidence>
<dbReference type="EMBL" id="SHKX01000012">
    <property type="protein sequence ID" value="RZU45008.1"/>
    <property type="molecule type" value="Genomic_DNA"/>
</dbReference>
<dbReference type="Pfam" id="PF02342">
    <property type="entry name" value="TerD"/>
    <property type="match status" value="1"/>
</dbReference>
<dbReference type="Proteomes" id="UP000292423">
    <property type="component" value="Unassembled WGS sequence"/>
</dbReference>
<dbReference type="AlphaFoldDB" id="A0A4Q7Z437"/>
<dbReference type="RefSeq" id="WP_130412941.1">
    <property type="nucleotide sequence ID" value="NZ_SHKX01000012.1"/>
</dbReference>
<dbReference type="PANTHER" id="PTHR32097:SF17">
    <property type="entry name" value="CAMP-BINDING PROTEIN 1-RELATED"/>
    <property type="match status" value="1"/>
</dbReference>
<evidence type="ECO:0000313" key="3">
    <source>
        <dbReference type="EMBL" id="RZU45008.1"/>
    </source>
</evidence>
<gene>
    <name evidence="3" type="ORF">EV700_1815</name>
</gene>
<dbReference type="InterPro" id="IPR051324">
    <property type="entry name" value="Stress/Tellurium_Resist"/>
</dbReference>
<organism evidence="3 4">
    <name type="scientific">Fluviicoccus keumensis</name>
    <dbReference type="NCBI Taxonomy" id="1435465"/>
    <lineage>
        <taxon>Bacteria</taxon>
        <taxon>Pseudomonadati</taxon>
        <taxon>Pseudomonadota</taxon>
        <taxon>Gammaproteobacteria</taxon>
        <taxon>Moraxellales</taxon>
        <taxon>Moraxellaceae</taxon>
        <taxon>Fluviicoccus</taxon>
    </lineage>
</organism>
<keyword evidence="1" id="KW-0778">Tellurium resistance</keyword>
<proteinExistence type="predicted"/>
<sequence length="191" mass="21071">MAINLKKGDGINLTKTEPALRNIRVGLGWDKRSGGGDFDLDASVFICRLNAANEPKLIADEYFVFYNNKQSPDGSVIHSGDNRTGDAGGDDETIRVSLDKIHADAREISFIVTIHDAVARGQNFGQIQNAYIRLYDDATGRVVAEYDLDEMFSQETAVQFGSFFRQNGEWSFKAVGAGYRLDLGDFVGGYQ</sequence>
<feature type="domain" description="TerD" evidence="2">
    <location>
        <begin position="1"/>
        <end position="189"/>
    </location>
</feature>
<dbReference type="InterPro" id="IPR003325">
    <property type="entry name" value="TerD"/>
</dbReference>